<feature type="transmembrane region" description="Helical" evidence="1">
    <location>
        <begin position="14"/>
        <end position="36"/>
    </location>
</feature>
<evidence type="ECO:0000313" key="2">
    <source>
        <dbReference type="EMBL" id="EFG31398.1"/>
    </source>
</evidence>
<dbReference type="STRING" id="641147.HMPREF9021_00667"/>
<comment type="caution">
    <text evidence="2">The sequence shown here is derived from an EMBL/GenBank/DDBJ whole genome shotgun (WGS) entry which is preliminary data.</text>
</comment>
<evidence type="ECO:0008006" key="4">
    <source>
        <dbReference type="Google" id="ProtNLM"/>
    </source>
</evidence>
<dbReference type="KEGG" id="smur:BWP33_09940"/>
<gene>
    <name evidence="2" type="ORF">HMPREF9021_00667</name>
</gene>
<accession>V9HMM8</accession>
<keyword evidence="1" id="KW-1133">Transmembrane helix</keyword>
<sequence>MRKINLHLDKWRDALLIVATGLMSLVCMYFLAALLFGVMEIHADRDDTIPGNIPIYLMSNGIHTDIVMPMRNQIYDWNQIVNPLDTRSGQPAQYVGIGWGDKGFYLESPTWENLRASTAFKAISGIGDSALHVTFFARPPMEHTDSIKVLLTPAEYERLVASILPSFRVDAQSHAMLIPNAHYHDSDAFYEARGTYHLFNTCNTWANKRLKMSGLKAVVWTPFSGSLMNAYRH</sequence>
<evidence type="ECO:0000313" key="3">
    <source>
        <dbReference type="Proteomes" id="UP000017813"/>
    </source>
</evidence>
<dbReference type="AlphaFoldDB" id="V9HMM8"/>
<keyword evidence="3" id="KW-1185">Reference proteome</keyword>
<keyword evidence="1" id="KW-0472">Membrane</keyword>
<dbReference type="EMBL" id="ADCY02000011">
    <property type="protein sequence ID" value="EFG31398.1"/>
    <property type="molecule type" value="Genomic_DNA"/>
</dbReference>
<dbReference type="OrthoDB" id="211174at2"/>
<reference evidence="2 3" key="1">
    <citation type="submission" date="2010-03" db="EMBL/GenBank/DDBJ databases">
        <authorList>
            <consortium name="The Broad Institute Genome Sequencing Platform"/>
            <person name="Ward D."/>
            <person name="Earl A."/>
            <person name="Feldgarden M."/>
            <person name="Gevers D."/>
            <person name="Young S."/>
            <person name="Zeng Q."/>
            <person name="Koehrsen M."/>
            <person name="Alvarado L."/>
            <person name="Berlin A.M."/>
            <person name="Borenstein D."/>
            <person name="Chapman S.B."/>
            <person name="Chen Z."/>
            <person name="Engels R."/>
            <person name="Freedman E."/>
            <person name="Gellesch M."/>
            <person name="Goldberg J."/>
            <person name="Griggs A."/>
            <person name="Gujja S."/>
            <person name="Heilman E.R."/>
            <person name="Heiman D.I."/>
            <person name="Hepburn T.A."/>
            <person name="Howarth C."/>
            <person name="Jen D."/>
            <person name="Larson L."/>
            <person name="Mehta T."/>
            <person name="Park D."/>
            <person name="Pearson M."/>
            <person name="Richards J."/>
            <person name="Roberts A."/>
            <person name="Saif S."/>
            <person name="Shea T.D."/>
            <person name="Shenoy N."/>
            <person name="Sisk P."/>
            <person name="Stolte C."/>
            <person name="Sykes S.N."/>
            <person name="Walk T."/>
            <person name="White J."/>
            <person name="Yandava C."/>
            <person name="Izard J."/>
            <person name="Baranova O.V."/>
            <person name="Blanton J.M."/>
            <person name="Tanner A.C."/>
            <person name="Dewhirst F."/>
            <person name="Haas B."/>
            <person name="Nusbaum C."/>
            <person name="Birren B."/>
        </authorList>
    </citation>
    <scope>NUCLEOTIDE SEQUENCE [LARGE SCALE GENOMIC DNA]</scope>
    <source>
        <strain evidence="2 3">ATCC 29453</strain>
    </source>
</reference>
<reference evidence="2 3" key="2">
    <citation type="submission" date="2011-10" db="EMBL/GenBank/DDBJ databases">
        <title>The Genome Sequence of Simonsiella muelleri ATCC 29453.</title>
        <authorList>
            <consortium name="The Broad Institute Genome Sequencing Platform"/>
            <consortium name="The Broad Institute Genome Sequencing Center for Infectious Disease"/>
            <person name="Earl A."/>
            <person name="Ward D."/>
            <person name="Feldgarden M."/>
            <person name="Gevers D."/>
            <person name="Izard J."/>
            <person name="Baranova O.V."/>
            <person name="Blanton J.M."/>
            <person name="Tanner A.C."/>
            <person name="Dewhirst F."/>
            <person name="Young S.K."/>
            <person name="Zeng Q."/>
            <person name="Gargeya S."/>
            <person name="Fitzgerald M."/>
            <person name="Haas B."/>
            <person name="Abouelleil A."/>
            <person name="Alvarado L."/>
            <person name="Arachchi H.M."/>
            <person name="Berlin A."/>
            <person name="Brown A."/>
            <person name="Chapman S.B."/>
            <person name="Chen Z."/>
            <person name="Dunbar C."/>
            <person name="Freedman E."/>
            <person name="Gearin G."/>
            <person name="Goldberg J."/>
            <person name="Griggs A."/>
            <person name="Gujja S."/>
            <person name="Heiman D."/>
            <person name="Howarth C."/>
            <person name="Larson L."/>
            <person name="Lui A."/>
            <person name="MacDonald P.J.P."/>
            <person name="Montmayeur A."/>
            <person name="Murphy C."/>
            <person name="Neiman D."/>
            <person name="Pearson M."/>
            <person name="Priest M."/>
            <person name="Roberts A."/>
            <person name="Saif S."/>
            <person name="Shea T."/>
            <person name="Shenoy N."/>
            <person name="Sisk P."/>
            <person name="Stolte C."/>
            <person name="Sykes S."/>
            <person name="Wortman J."/>
            <person name="Nusbaum C."/>
            <person name="Birren B."/>
        </authorList>
    </citation>
    <scope>NUCLEOTIDE SEQUENCE [LARGE SCALE GENOMIC DNA]</scope>
    <source>
        <strain evidence="2 3">ATCC 29453</strain>
    </source>
</reference>
<dbReference type="HOGENOM" id="CLU_086263_0_0_4"/>
<proteinExistence type="predicted"/>
<name>V9HMM8_9NEIS</name>
<dbReference type="eggNOG" id="ENOG502Z9A2">
    <property type="taxonomic scope" value="Bacteria"/>
</dbReference>
<dbReference type="InterPro" id="IPR011727">
    <property type="entry name" value="CHP02117"/>
</dbReference>
<dbReference type="Pfam" id="PF09601">
    <property type="entry name" value="DUF2459"/>
    <property type="match status" value="1"/>
</dbReference>
<keyword evidence="1" id="KW-0812">Transmembrane</keyword>
<dbReference type="RefSeq" id="WP_002641451.1">
    <property type="nucleotide sequence ID" value="NZ_CP019448.1"/>
</dbReference>
<evidence type="ECO:0000256" key="1">
    <source>
        <dbReference type="SAM" id="Phobius"/>
    </source>
</evidence>
<dbReference type="NCBIfam" id="TIGR02117">
    <property type="entry name" value="chp_urease_rgn"/>
    <property type="match status" value="1"/>
</dbReference>
<organism evidence="2 3">
    <name type="scientific">Simonsiella muelleri ATCC 29453</name>
    <dbReference type="NCBI Taxonomy" id="641147"/>
    <lineage>
        <taxon>Bacteria</taxon>
        <taxon>Pseudomonadati</taxon>
        <taxon>Pseudomonadota</taxon>
        <taxon>Betaproteobacteria</taxon>
        <taxon>Neisseriales</taxon>
        <taxon>Neisseriaceae</taxon>
        <taxon>Simonsiella</taxon>
    </lineage>
</organism>
<protein>
    <recommendedName>
        <fullName evidence="4">TIGR02117 family protein</fullName>
    </recommendedName>
</protein>
<dbReference type="Proteomes" id="UP000017813">
    <property type="component" value="Unassembled WGS sequence"/>
</dbReference>